<protein>
    <submittedName>
        <fullName evidence="1">Two component regulator propeller</fullName>
    </submittedName>
</protein>
<reference evidence="1" key="1">
    <citation type="submission" date="2019-11" db="EMBL/GenBank/DDBJ databases">
        <authorList>
            <person name="Feng L."/>
        </authorList>
    </citation>
    <scope>NUCLEOTIDE SEQUENCE</scope>
    <source>
        <strain evidence="1">AMuciniphilaLFYP55</strain>
    </source>
</reference>
<proteinExistence type="predicted"/>
<name>A0A6N2TR71_9BACT</name>
<dbReference type="OrthoDB" id="799853at2"/>
<dbReference type="InterPro" id="IPR015943">
    <property type="entry name" value="WD40/YVTN_repeat-like_dom_sf"/>
</dbReference>
<accession>A0A6N2TR71</accession>
<dbReference type="Gene3D" id="2.130.10.10">
    <property type="entry name" value="YVTN repeat-like/Quinoprotein amine dehydrogenase"/>
    <property type="match status" value="2"/>
</dbReference>
<dbReference type="SUPFAM" id="SSF63829">
    <property type="entry name" value="Calcium-dependent phosphotriesterase"/>
    <property type="match status" value="1"/>
</dbReference>
<organism evidence="1">
    <name type="scientific">Akkermansia muciniphila</name>
    <dbReference type="NCBI Taxonomy" id="239935"/>
    <lineage>
        <taxon>Bacteria</taxon>
        <taxon>Pseudomonadati</taxon>
        <taxon>Verrucomicrobiota</taxon>
        <taxon>Verrucomicrobiia</taxon>
        <taxon>Verrucomicrobiales</taxon>
        <taxon>Akkermansiaceae</taxon>
        <taxon>Akkermansia</taxon>
    </lineage>
</organism>
<evidence type="ECO:0000313" key="1">
    <source>
        <dbReference type="EMBL" id="VYT08105.1"/>
    </source>
</evidence>
<dbReference type="InterPro" id="IPR011110">
    <property type="entry name" value="Reg_prop"/>
</dbReference>
<sequence>MKLHQRIQRILIACLISLSSVYGKDRTIEFSDQLPPCPAEYLTDCLLASDGSIWITSEGQGIYCLKPLEKAQAGKESWLDISYYHGLKKETNYYSIAEDKQGRIWVGTDNEGVSVFNGEKWKTYNRENALLGERIFDIAVSPVTGDVAIATSGGVNVFKPQTNQWLNLTRAEGLVEDQVETLAYDDKGNLWLGYACGGVSQLSEQQNYKIINTEQAKWYWDKENRVRQPIESFGSGLPSNLCNTILPTKKGDILLGTNSGLAFKKGTSSWKYLRGEDCRDKNQGLWNVKVDRDISSKAGVSLLPEDYVTCLAETKEGWWIGFRQKGAVLINPLNLKKNKLGIFPKNIKNPFVKSLLTLPNGSVYAATYGHGIIKIHEEKKRNQLKVAEREDFPSFPPIPSIKTRDELNQEAVKLNQVVDEENNHKVKKIPYAVAWKEDWATKGDWYGYYGKDYALLCGTCNMGNDIIANLDVKIDSNQILGFHKQKEDSLSVRPHNDNASLNPNVLFNPKTGTRIATEWSDNGEEYASKFDGPDIWTSIQVPEGYHSCSLYFYNYQGKDHNIGTWRDFIIEVRSGKLDEGEKIQMAPILARSRVKDFHGSGVYKTFILSGPETYSIRILNNYSSDAILNGLFISRMDLLKEKMNSIFNNKDVFLLNKKIPITPKGISQERSFLLSLYRHLNAIEKETEFKKILNIWTSEDHEAVQKKFLEEWYHKQDEYAIYRSQEFFPFSPRTLPLTVDECEVIEYMGLDWKSYLPNSKVKPKIELVELQEKISSMSQAELDKLKNQYQKKLIEEISKSYKNRNTKENED</sequence>
<dbReference type="Pfam" id="PF07494">
    <property type="entry name" value="Reg_prop"/>
    <property type="match status" value="1"/>
</dbReference>
<dbReference type="GeneID" id="84022470"/>
<dbReference type="AlphaFoldDB" id="A0A6N2TR71"/>
<gene>
    <name evidence="1" type="ORF">AMLFYP55_00540</name>
</gene>
<dbReference type="RefSeq" id="WP_102722587.1">
    <property type="nucleotide sequence ID" value="NZ_CACRSS010000016.1"/>
</dbReference>
<dbReference type="EMBL" id="CACRSS010000016">
    <property type="protein sequence ID" value="VYT08105.1"/>
    <property type="molecule type" value="Genomic_DNA"/>
</dbReference>